<keyword evidence="3" id="KW-0378">Hydrolase</keyword>
<evidence type="ECO:0000256" key="1">
    <source>
        <dbReference type="ARBA" id="ARBA00008779"/>
    </source>
</evidence>
<keyword evidence="8" id="KW-1185">Reference proteome</keyword>
<feature type="domain" description="Sulfatase N-terminal" evidence="6">
    <location>
        <begin position="58"/>
        <end position="365"/>
    </location>
</feature>
<dbReference type="Proteomes" id="UP001500840">
    <property type="component" value="Unassembled WGS sequence"/>
</dbReference>
<dbReference type="InterPro" id="IPR024607">
    <property type="entry name" value="Sulfatase_CS"/>
</dbReference>
<accession>A0ABP8NTL0</accession>
<evidence type="ECO:0000256" key="4">
    <source>
        <dbReference type="ARBA" id="ARBA00022837"/>
    </source>
</evidence>
<dbReference type="InterPro" id="IPR050738">
    <property type="entry name" value="Sulfatase"/>
</dbReference>
<evidence type="ECO:0000256" key="5">
    <source>
        <dbReference type="SAM" id="Phobius"/>
    </source>
</evidence>
<dbReference type="InterPro" id="IPR000917">
    <property type="entry name" value="Sulfatase_N"/>
</dbReference>
<sequence length="477" mass="53589">MILLSRTFLYDTDRSSLRHYLAISYPSLTMIRFSWIAAVVALTILLAVFAKPSLAERPNVLIIYGDDQGSIDLGCLGVTDLQTPNLDRLANEGLLLTQMYSAAPVCSASRVGLLTGRYPARAGQPGNGDLRSEEVTIGEVFRNAGYRTGQVGKWHLGQTAETNPKGQGFDDWFGHLGGCIDNYSHFFFWAGPNRHDLFDNGHEVYRPGEYFPQLMVDRCKTFIDKPSDQPWLLYWAFNAPHYPYQGTPEWLERYKDLPSPRREYGAFLSTMDQYIGEVIEHLDRSGLSENTIVIYQADHGHSTEIRAFGGGGNAGPYRGAKFSLFEGGIRVPSIVRFPPKFPAGQTRDQFMTACDWLPTLCQLCDVKPPANTLDGVSIVDVLSHDAKPPRETFYWQFGGGGKNSQWAVRDQNWKLIGNPRDTSLNETQRKEGGRLKDKLFLVDLNQDIGETNNVAESRPDITQRLLKLRAEMTSDFE</sequence>
<dbReference type="EMBL" id="BAABGA010000120">
    <property type="protein sequence ID" value="GAA4471122.1"/>
    <property type="molecule type" value="Genomic_DNA"/>
</dbReference>
<evidence type="ECO:0000259" key="6">
    <source>
        <dbReference type="Pfam" id="PF00884"/>
    </source>
</evidence>
<dbReference type="Gene3D" id="3.40.720.10">
    <property type="entry name" value="Alkaline Phosphatase, subunit A"/>
    <property type="match status" value="1"/>
</dbReference>
<evidence type="ECO:0000313" key="7">
    <source>
        <dbReference type="EMBL" id="GAA4471122.1"/>
    </source>
</evidence>
<keyword evidence="5" id="KW-0472">Membrane</keyword>
<gene>
    <name evidence="7" type="ORF">GCM10023156_65240</name>
</gene>
<dbReference type="Pfam" id="PF00884">
    <property type="entry name" value="Sulfatase"/>
    <property type="match status" value="1"/>
</dbReference>
<name>A0ABP8NTL0_9BACT</name>
<reference evidence="8" key="1">
    <citation type="journal article" date="2019" name="Int. J. Syst. Evol. Microbiol.">
        <title>The Global Catalogue of Microorganisms (GCM) 10K type strain sequencing project: providing services to taxonomists for standard genome sequencing and annotation.</title>
        <authorList>
            <consortium name="The Broad Institute Genomics Platform"/>
            <consortium name="The Broad Institute Genome Sequencing Center for Infectious Disease"/>
            <person name="Wu L."/>
            <person name="Ma J."/>
        </authorList>
    </citation>
    <scope>NUCLEOTIDE SEQUENCE [LARGE SCALE GENOMIC DNA]</scope>
    <source>
        <strain evidence="8">JCM 17759</strain>
    </source>
</reference>
<dbReference type="SUPFAM" id="SSF53649">
    <property type="entry name" value="Alkaline phosphatase-like"/>
    <property type="match status" value="1"/>
</dbReference>
<keyword evidence="4" id="KW-0106">Calcium</keyword>
<dbReference type="PANTHER" id="PTHR42693">
    <property type="entry name" value="ARYLSULFATASE FAMILY MEMBER"/>
    <property type="match status" value="1"/>
</dbReference>
<evidence type="ECO:0000256" key="2">
    <source>
        <dbReference type="ARBA" id="ARBA00022723"/>
    </source>
</evidence>
<feature type="transmembrane region" description="Helical" evidence="5">
    <location>
        <begin position="30"/>
        <end position="50"/>
    </location>
</feature>
<organism evidence="7 8">
    <name type="scientific">Novipirellula rosea</name>
    <dbReference type="NCBI Taxonomy" id="1031540"/>
    <lineage>
        <taxon>Bacteria</taxon>
        <taxon>Pseudomonadati</taxon>
        <taxon>Planctomycetota</taxon>
        <taxon>Planctomycetia</taxon>
        <taxon>Pirellulales</taxon>
        <taxon>Pirellulaceae</taxon>
        <taxon>Novipirellula</taxon>
    </lineage>
</organism>
<evidence type="ECO:0000256" key="3">
    <source>
        <dbReference type="ARBA" id="ARBA00022801"/>
    </source>
</evidence>
<keyword evidence="2" id="KW-0479">Metal-binding</keyword>
<comment type="similarity">
    <text evidence="1">Belongs to the sulfatase family.</text>
</comment>
<dbReference type="PANTHER" id="PTHR42693:SF53">
    <property type="entry name" value="ENDO-4-O-SULFATASE"/>
    <property type="match status" value="1"/>
</dbReference>
<keyword evidence="5" id="KW-1133">Transmembrane helix</keyword>
<dbReference type="InterPro" id="IPR017850">
    <property type="entry name" value="Alkaline_phosphatase_core_sf"/>
</dbReference>
<comment type="caution">
    <text evidence="7">The sequence shown here is derived from an EMBL/GenBank/DDBJ whole genome shotgun (WGS) entry which is preliminary data.</text>
</comment>
<evidence type="ECO:0000313" key="8">
    <source>
        <dbReference type="Proteomes" id="UP001500840"/>
    </source>
</evidence>
<dbReference type="Gene3D" id="3.30.1120.10">
    <property type="match status" value="1"/>
</dbReference>
<proteinExistence type="inferred from homology"/>
<dbReference type="PROSITE" id="PS00149">
    <property type="entry name" value="SULFATASE_2"/>
    <property type="match status" value="1"/>
</dbReference>
<protein>
    <recommendedName>
        <fullName evidence="6">Sulfatase N-terminal domain-containing protein</fullName>
    </recommendedName>
</protein>
<keyword evidence="5" id="KW-0812">Transmembrane</keyword>